<dbReference type="PANTHER" id="PTHR12873:SF0">
    <property type="entry name" value="TWINKLE MTDNA HELICASE"/>
    <property type="match status" value="1"/>
</dbReference>
<dbReference type="InterPro" id="IPR034154">
    <property type="entry name" value="TOPRIM_DnaG/twinkle"/>
</dbReference>
<name>A0AAD3DMT0_9CHLO</name>
<feature type="compositionally biased region" description="Gly residues" evidence="1">
    <location>
        <begin position="1353"/>
        <end position="1365"/>
    </location>
</feature>
<dbReference type="GO" id="GO:0005524">
    <property type="term" value="F:ATP binding"/>
    <property type="evidence" value="ECO:0007669"/>
    <property type="project" value="InterPro"/>
</dbReference>
<feature type="compositionally biased region" description="Pro residues" evidence="1">
    <location>
        <begin position="1273"/>
        <end position="1291"/>
    </location>
</feature>
<dbReference type="InterPro" id="IPR006171">
    <property type="entry name" value="TOPRIM_dom"/>
</dbReference>
<feature type="domain" description="SF4 helicase" evidence="2">
    <location>
        <begin position="902"/>
        <end position="1186"/>
    </location>
</feature>
<comment type="caution">
    <text evidence="3">The sequence shown here is derived from an EMBL/GenBank/DDBJ whole genome shotgun (WGS) entry which is preliminary data.</text>
</comment>
<dbReference type="GO" id="GO:0006260">
    <property type="term" value="P:DNA replication"/>
    <property type="evidence" value="ECO:0007669"/>
    <property type="project" value="InterPro"/>
</dbReference>
<feature type="compositionally biased region" description="Low complexity" evidence="1">
    <location>
        <begin position="150"/>
        <end position="181"/>
    </location>
</feature>
<evidence type="ECO:0000259" key="2">
    <source>
        <dbReference type="PROSITE" id="PS51199"/>
    </source>
</evidence>
<reference evidence="3 4" key="1">
    <citation type="journal article" date="2021" name="Sci. Rep.">
        <title>Genome sequencing of the multicellular alga Astrephomene provides insights into convergent evolution of germ-soma differentiation.</title>
        <authorList>
            <person name="Yamashita S."/>
            <person name="Yamamoto K."/>
            <person name="Matsuzaki R."/>
            <person name="Suzuki S."/>
            <person name="Yamaguchi H."/>
            <person name="Hirooka S."/>
            <person name="Minakuchi Y."/>
            <person name="Miyagishima S."/>
            <person name="Kawachi M."/>
            <person name="Toyoda A."/>
            <person name="Nozaki H."/>
        </authorList>
    </citation>
    <scope>NUCLEOTIDE SEQUENCE [LARGE SCALE GENOMIC DNA]</scope>
    <source>
        <strain evidence="3 4">NIES-4017</strain>
    </source>
</reference>
<feature type="compositionally biased region" description="Low complexity" evidence="1">
    <location>
        <begin position="1366"/>
        <end position="1389"/>
    </location>
</feature>
<feature type="compositionally biased region" description="Acidic residues" evidence="1">
    <location>
        <begin position="1390"/>
        <end position="1413"/>
    </location>
</feature>
<dbReference type="Gene3D" id="3.40.1360.10">
    <property type="match status" value="1"/>
</dbReference>
<organism evidence="3 4">
    <name type="scientific">Astrephomene gubernaculifera</name>
    <dbReference type="NCBI Taxonomy" id="47775"/>
    <lineage>
        <taxon>Eukaryota</taxon>
        <taxon>Viridiplantae</taxon>
        <taxon>Chlorophyta</taxon>
        <taxon>core chlorophytes</taxon>
        <taxon>Chlorophyceae</taxon>
        <taxon>CS clade</taxon>
        <taxon>Chlamydomonadales</taxon>
        <taxon>Astrephomenaceae</taxon>
        <taxon>Astrephomene</taxon>
    </lineage>
</organism>
<dbReference type="EMBL" id="BMAR01000006">
    <property type="protein sequence ID" value="GFR43637.1"/>
    <property type="molecule type" value="Genomic_DNA"/>
</dbReference>
<dbReference type="GO" id="GO:0003697">
    <property type="term" value="F:single-stranded DNA binding"/>
    <property type="evidence" value="ECO:0007669"/>
    <property type="project" value="InterPro"/>
</dbReference>
<feature type="compositionally biased region" description="Pro residues" evidence="1">
    <location>
        <begin position="428"/>
        <end position="445"/>
    </location>
</feature>
<feature type="compositionally biased region" description="Low complexity" evidence="1">
    <location>
        <begin position="1292"/>
        <end position="1352"/>
    </location>
</feature>
<dbReference type="PROSITE" id="PS51199">
    <property type="entry name" value="SF4_HELICASE"/>
    <property type="match status" value="1"/>
</dbReference>
<dbReference type="Proteomes" id="UP001054857">
    <property type="component" value="Unassembled WGS sequence"/>
</dbReference>
<feature type="region of interest" description="Disordered" evidence="1">
    <location>
        <begin position="1219"/>
        <end position="1438"/>
    </location>
</feature>
<feature type="compositionally biased region" description="Low complexity" evidence="1">
    <location>
        <begin position="354"/>
        <end position="381"/>
    </location>
</feature>
<proteinExistence type="predicted"/>
<feature type="region of interest" description="Disordered" evidence="1">
    <location>
        <begin position="832"/>
        <end position="857"/>
    </location>
</feature>
<dbReference type="GO" id="GO:0043139">
    <property type="term" value="F:5'-3' DNA helicase activity"/>
    <property type="evidence" value="ECO:0007669"/>
    <property type="project" value="InterPro"/>
</dbReference>
<accession>A0AAD3DMT0</accession>
<sequence length="1469" mass="154834">LASGPPRPGTFHGPSRPDRMARLLTRAVGGGSCPCKYCGKKVSANQAEGHFMKSCAESRGLPLDERQRRAQEHLAALERRRELADDGDHYESDGDRDTSPRTQRPVARTTVQPTPVAKADHSPPRPPAAPPGAPRASGDAGASTALLDRGAAGAGSRPPGAAAGALGAAGMPAAGSAASLLPHQHQPWQRAGPAEPAGGAYAPSAGGAGFPAAQSDMPASVALSGPQLGGLAGSPGLPPHLPQQQRQERQRPPTPASGDWLADKALSGLGSSPPASPPHHPARAPSSSQWPPVPHTSQPARPGQQPPPPAPASATPGSSHTPHLPPSGGAPRYAGAPAASGSAQPHPGAPPPRGQGATAGAAAAGDTRGAGASGGSPLLAGQQGLPQSQPNRVAGAFGSLPHTATQSSSSPHPPPPTSHRQLPYQQPQSPPQPQQQQYPAPPPAQQQPVYRSSQPLQQPPPNQPQRPQQPPNPQQQTQPEPPLPAQGPPHGPASQPPGAAAVQPGAAAGGTPGPATDPRVAAGPAAYVDFSRPLSAPASGGGVDLTAEKKLEEYMRASARPRKQYKLPTFLPYKWEGYREDDRYFSSLPPCALHWLQQVRGLSEEVIRRNRLFCTQLPVEGGRLALAVAFPFFKHGSMVFAKYRLFDPDSPTPFEPKLFRSSKDGEPVMYGFDDVAAAHRQAAQRGGGGGGGSVIIVEGEMDKLALNTAGFWNVVSVPNGAPAARTPPGSSEPQQLFSRPGPAGVEEGASRFKQHYGYMDSFLQLFPDMSRCSFVIATDNDPAGQALRRELMRRLGRERCWEVTSWDNEELNMMDEEAQAAGLGPGAAAELGAGVPAAGSAPPGSPHPGRPRGFRKDANDVLIHDGPERLRQRLEAAQPAKLTGLATFKEYEYEIINYFQRQDPLQLGVPTGWPSLDRLYRVAPGELTIVTGIPNSGKSEWLDALLVNLAENHGWAFALCSMEKTPLPHLKSLIAKRMRKPFPHVYSTARGPQQSYGMDLGEMVGGFRWVADHFHLIRFEEQDDTGSPPIDWVLHMARIAVLRFGIRGLVIDPYNELDSRRPRDMTETDHIRELLSKVRRFARESECHVWFVAHPRQQKGFTGQAPGLYDISGSAHWFNKTDNGIVVHRRFTEVVDPVSGKRYRQSLPEVDIKLQKVRNKDIGTQGETHLLYDKATGRYVDPERLAQRLQAGSGGGGGGGGGYVAPQCASDLRDEQLGYLPFSGSPPDNALAAPAGVIDTSLDHPPPTPPALPPPPPQQQQQYEQQQQQPPRAWQPPPPHQLPPASGPPPAAQTRAAPGALPRPPASRALPSAARGSSSSSRAASSSSSTSTSSSAASGSRPRSSLASSRAAGSGGKGGRGGGKLGKLASMRALQAAPASKAVAAGEAAADLEDEDEDEEGEMDEDEDEDEEYGGNGGPRRRSPPPALPSGPRSVQVSVNGGAYADKAPEGMGSVYETVAENEGWLGGQ</sequence>
<dbReference type="SUPFAM" id="SSF52540">
    <property type="entry name" value="P-loop containing nucleoside triphosphate hydrolases"/>
    <property type="match status" value="1"/>
</dbReference>
<feature type="compositionally biased region" description="Low complexity" evidence="1">
    <location>
        <begin position="1259"/>
        <end position="1272"/>
    </location>
</feature>
<feature type="compositionally biased region" description="Low complexity" evidence="1">
    <location>
        <begin position="312"/>
        <end position="346"/>
    </location>
</feature>
<feature type="region of interest" description="Disordered" evidence="1">
    <location>
        <begin position="78"/>
        <end position="520"/>
    </location>
</feature>
<feature type="compositionally biased region" description="Pro residues" evidence="1">
    <location>
        <begin position="457"/>
        <end position="495"/>
    </location>
</feature>
<dbReference type="InterPro" id="IPR007694">
    <property type="entry name" value="DNA_helicase_DnaB-like_C"/>
</dbReference>
<feature type="compositionally biased region" description="Basic and acidic residues" evidence="1">
    <location>
        <begin position="78"/>
        <end position="99"/>
    </location>
</feature>
<evidence type="ECO:0000313" key="4">
    <source>
        <dbReference type="Proteomes" id="UP001054857"/>
    </source>
</evidence>
<protein>
    <recommendedName>
        <fullName evidence="2">SF4 helicase domain-containing protein</fullName>
    </recommendedName>
</protein>
<evidence type="ECO:0000313" key="3">
    <source>
        <dbReference type="EMBL" id="GFR43637.1"/>
    </source>
</evidence>
<feature type="compositionally biased region" description="Low complexity" evidence="1">
    <location>
        <begin position="134"/>
        <end position="143"/>
    </location>
</feature>
<dbReference type="Gene3D" id="3.40.50.300">
    <property type="entry name" value="P-loop containing nucleotide triphosphate hydrolases"/>
    <property type="match status" value="1"/>
</dbReference>
<feature type="compositionally biased region" description="Polar residues" evidence="1">
    <location>
        <begin position="728"/>
        <end position="737"/>
    </location>
</feature>
<dbReference type="PANTHER" id="PTHR12873">
    <property type="entry name" value="T7-LIKE MITOCHONDRIAL DNA HELICASE"/>
    <property type="match status" value="1"/>
</dbReference>
<feature type="compositionally biased region" description="Low complexity" evidence="1">
    <location>
        <begin position="832"/>
        <end position="842"/>
    </location>
</feature>
<feature type="compositionally biased region" description="Low complexity" evidence="1">
    <location>
        <begin position="191"/>
        <end position="213"/>
    </location>
</feature>
<dbReference type="Pfam" id="PF13662">
    <property type="entry name" value="Toprim_4"/>
    <property type="match status" value="1"/>
</dbReference>
<dbReference type="InterPro" id="IPR027032">
    <property type="entry name" value="Twinkle-like"/>
</dbReference>
<feature type="region of interest" description="Disordered" evidence="1">
    <location>
        <begin position="722"/>
        <end position="745"/>
    </location>
</feature>
<feature type="compositionally biased region" description="Low complexity" evidence="1">
    <location>
        <begin position="401"/>
        <end position="410"/>
    </location>
</feature>
<gene>
    <name evidence="3" type="ORF">Agub_g4737</name>
</gene>
<dbReference type="CDD" id="cd01029">
    <property type="entry name" value="TOPRIM_primases"/>
    <property type="match status" value="1"/>
</dbReference>
<evidence type="ECO:0000256" key="1">
    <source>
        <dbReference type="SAM" id="MobiDB-lite"/>
    </source>
</evidence>
<dbReference type="InterPro" id="IPR027417">
    <property type="entry name" value="P-loop_NTPase"/>
</dbReference>
<keyword evidence="4" id="KW-1185">Reference proteome</keyword>
<feature type="compositionally biased region" description="Pro residues" evidence="1">
    <location>
        <begin position="1244"/>
        <end position="1258"/>
    </location>
</feature>
<feature type="non-terminal residue" evidence="3">
    <location>
        <position position="1"/>
    </location>
</feature>
<feature type="compositionally biased region" description="Pro residues" evidence="1">
    <location>
        <begin position="124"/>
        <end position="133"/>
    </location>
</feature>
<feature type="compositionally biased region" description="Low complexity" evidence="1">
    <location>
        <begin position="496"/>
        <end position="506"/>
    </location>
</feature>